<dbReference type="RefSeq" id="WP_272097394.1">
    <property type="nucleotide sequence ID" value="NZ_JAQNDK010000002.1"/>
</dbReference>
<dbReference type="Gene3D" id="1.10.10.10">
    <property type="entry name" value="Winged helix-like DNA-binding domain superfamily/Winged helix DNA-binding domain"/>
    <property type="match status" value="1"/>
</dbReference>
<reference evidence="1 2" key="1">
    <citation type="submission" date="2023-01" db="EMBL/GenBank/DDBJ databases">
        <title>Minimal conservation of predation-associated metabolite biosynthetic gene clusters underscores biosynthetic potential of Myxococcota including descriptions for ten novel species: Archangium lansinium sp. nov., Myxococcus landrumus sp. nov., Nannocystis bai.</title>
        <authorList>
            <person name="Ahearne A."/>
            <person name="Stevens C."/>
            <person name="Dowd S."/>
        </authorList>
    </citation>
    <scope>NUCLEOTIDE SEQUENCE [LARGE SCALE GENOMIC DNA]</scope>
    <source>
        <strain evidence="1 2">WIWO2</strain>
    </source>
</reference>
<sequence length="133" mass="14108">MGSSHIPSSTLIPPDALEAFGHAVARLAAEIAAPLAVRLLQEHAAAPAARPEPLVDVHGLAAALGVSTTTVHRMQKQGCPVEYYGDDPRFDVAAVRAWARARGKASVAPPRKARAVRETPIPGVTLKTRKRRV</sequence>
<accession>A0ABT5C1R2</accession>
<gene>
    <name evidence="1" type="ORF">POL72_21600</name>
</gene>
<dbReference type="SUPFAM" id="SSF46955">
    <property type="entry name" value="Putative DNA-binding domain"/>
    <property type="match status" value="1"/>
</dbReference>
<evidence type="ECO:0000313" key="2">
    <source>
        <dbReference type="Proteomes" id="UP001217485"/>
    </source>
</evidence>
<proteinExistence type="predicted"/>
<name>A0ABT5C1R2_9BACT</name>
<evidence type="ECO:0000313" key="1">
    <source>
        <dbReference type="EMBL" id="MDC0680353.1"/>
    </source>
</evidence>
<protein>
    <recommendedName>
        <fullName evidence="3">Helix-turn-helix domain-containing protein</fullName>
    </recommendedName>
</protein>
<dbReference type="InterPro" id="IPR009061">
    <property type="entry name" value="DNA-bd_dom_put_sf"/>
</dbReference>
<dbReference type="InterPro" id="IPR036388">
    <property type="entry name" value="WH-like_DNA-bd_sf"/>
</dbReference>
<keyword evidence="2" id="KW-1185">Reference proteome</keyword>
<comment type="caution">
    <text evidence="1">The sequence shown here is derived from an EMBL/GenBank/DDBJ whole genome shotgun (WGS) entry which is preliminary data.</text>
</comment>
<evidence type="ECO:0008006" key="3">
    <source>
        <dbReference type="Google" id="ProtNLM"/>
    </source>
</evidence>
<organism evidence="1 2">
    <name type="scientific">Sorangium atrum</name>
    <dbReference type="NCBI Taxonomy" id="2995308"/>
    <lineage>
        <taxon>Bacteria</taxon>
        <taxon>Pseudomonadati</taxon>
        <taxon>Myxococcota</taxon>
        <taxon>Polyangia</taxon>
        <taxon>Polyangiales</taxon>
        <taxon>Polyangiaceae</taxon>
        <taxon>Sorangium</taxon>
    </lineage>
</organism>
<dbReference type="EMBL" id="JAQNDK010000002">
    <property type="protein sequence ID" value="MDC0680353.1"/>
    <property type="molecule type" value="Genomic_DNA"/>
</dbReference>
<dbReference type="Proteomes" id="UP001217485">
    <property type="component" value="Unassembled WGS sequence"/>
</dbReference>